<sequence length="518" mass="58628">MTEAGAFLDHLRGAPDGNHGARWFGWLKRMKKTLNNRHKVHQAAATKHLQLLKVRLAVAQLDHAWSSPGAATVAVAQAAVDLTQDEHSQHLLDQQFDFHATANEHPHENEDLDHDSQHGAQVSDTVTVQTSFTEHWRRVMTTPRDTSGPNRARRRAVLRHLKKRQSNAERAGDRGDPGNYRPIALMAVEVKILSRALAYHLAKYAPKLVHPTQAGVVPGRRLHDHVLGCPLSCLLFVLYIEPLGDMLREQPHLGMFFADDSTLISSDLPSALEQLAIVEEFCAVSGARLNQAKCMTLALNQLTDPAALDGGGLLNILSTGVPIKYLGIEFSHALEPEHQIAYLNERFLEAFQMWGCRARTLQGRRLIANTVLLSLLWHVTAVTPVPGAMINLWQPMITKYVMCRKTKRGDHYRPLLARRWYHDKSLGLGVPHVQSIIRAQRLRRLQDLMRGPTGNSPLWQQLVLKLFERTMEPLFRATHPWDFLSYRPAMETLWIDLSELRGFVLRTRRTCRLATPMQ</sequence>
<proteinExistence type="predicted"/>
<comment type="caution">
    <text evidence="2">The sequence shown here is derived from an EMBL/GenBank/DDBJ whole genome shotgun (WGS) entry which is preliminary data.</text>
</comment>
<dbReference type="OrthoDB" id="2426083at2759"/>
<gene>
    <name evidence="2" type="ORF">ACHHYP_06468</name>
</gene>
<keyword evidence="3" id="KW-1185">Reference proteome</keyword>
<evidence type="ECO:0000313" key="2">
    <source>
        <dbReference type="EMBL" id="OQR89108.1"/>
    </source>
</evidence>
<dbReference type="PANTHER" id="PTHR19446">
    <property type="entry name" value="REVERSE TRANSCRIPTASES"/>
    <property type="match status" value="1"/>
</dbReference>
<accession>A0A1V9YTQ8</accession>
<feature type="domain" description="Reverse transcriptase" evidence="1">
    <location>
        <begin position="228"/>
        <end position="330"/>
    </location>
</feature>
<dbReference type="InterPro" id="IPR000477">
    <property type="entry name" value="RT_dom"/>
</dbReference>
<dbReference type="Proteomes" id="UP000243579">
    <property type="component" value="Unassembled WGS sequence"/>
</dbReference>
<dbReference type="Pfam" id="PF00078">
    <property type="entry name" value="RVT_1"/>
    <property type="match status" value="1"/>
</dbReference>
<evidence type="ECO:0000259" key="1">
    <source>
        <dbReference type="Pfam" id="PF00078"/>
    </source>
</evidence>
<reference evidence="2 3" key="1">
    <citation type="journal article" date="2014" name="Genome Biol. Evol.">
        <title>The secreted proteins of Achlya hypogyna and Thraustotheca clavata identify the ancestral oomycete secretome and reveal gene acquisitions by horizontal gene transfer.</title>
        <authorList>
            <person name="Misner I."/>
            <person name="Blouin N."/>
            <person name="Leonard G."/>
            <person name="Richards T.A."/>
            <person name="Lane C.E."/>
        </authorList>
    </citation>
    <scope>NUCLEOTIDE SEQUENCE [LARGE SCALE GENOMIC DNA]</scope>
    <source>
        <strain evidence="2 3">ATCC 48635</strain>
    </source>
</reference>
<organism evidence="2 3">
    <name type="scientific">Achlya hypogyna</name>
    <name type="common">Oomycete</name>
    <name type="synonym">Protoachlya hypogyna</name>
    <dbReference type="NCBI Taxonomy" id="1202772"/>
    <lineage>
        <taxon>Eukaryota</taxon>
        <taxon>Sar</taxon>
        <taxon>Stramenopiles</taxon>
        <taxon>Oomycota</taxon>
        <taxon>Saprolegniomycetes</taxon>
        <taxon>Saprolegniales</taxon>
        <taxon>Achlyaceae</taxon>
        <taxon>Achlya</taxon>
    </lineage>
</organism>
<name>A0A1V9YTQ8_ACHHY</name>
<dbReference type="EMBL" id="JNBR01000933">
    <property type="protein sequence ID" value="OQR89108.1"/>
    <property type="molecule type" value="Genomic_DNA"/>
</dbReference>
<dbReference type="CDD" id="cd01650">
    <property type="entry name" value="RT_nLTR_like"/>
    <property type="match status" value="1"/>
</dbReference>
<dbReference type="AlphaFoldDB" id="A0A1V9YTQ8"/>
<protein>
    <recommendedName>
        <fullName evidence="1">Reverse transcriptase domain-containing protein</fullName>
    </recommendedName>
</protein>
<evidence type="ECO:0000313" key="3">
    <source>
        <dbReference type="Proteomes" id="UP000243579"/>
    </source>
</evidence>